<evidence type="ECO:0000256" key="1">
    <source>
        <dbReference type="ARBA" id="ARBA00022679"/>
    </source>
</evidence>
<dbReference type="Gene3D" id="3.40.630.30">
    <property type="match status" value="1"/>
</dbReference>
<sequence>MMELRELGSDDWKVWRELRLAALEVAPYAFGSKLADWVDAPEEKWRARLELPGSRNAVVYSDGTAVGMASGVPAEVDGVVGLISMWVAPAGRGKGVGDRLMDWVEQGARATGAHTLELMVAEGNEKAIGLYERSGYVATGSQEEVDGDRVLRETIMQKSL</sequence>
<dbReference type="EMBL" id="SMKX01000221">
    <property type="protein sequence ID" value="TDD44922.1"/>
    <property type="molecule type" value="Genomic_DNA"/>
</dbReference>
<evidence type="ECO:0000259" key="3">
    <source>
        <dbReference type="PROSITE" id="PS51186"/>
    </source>
</evidence>
<accession>A0A4R4YN37</accession>
<proteinExistence type="predicted"/>
<name>A0A4R4YN37_9ACTN</name>
<dbReference type="Proteomes" id="UP000295124">
    <property type="component" value="Unassembled WGS sequence"/>
</dbReference>
<dbReference type="InterPro" id="IPR000182">
    <property type="entry name" value="GNAT_dom"/>
</dbReference>
<feature type="domain" description="N-acetyltransferase" evidence="3">
    <location>
        <begin position="2"/>
        <end position="160"/>
    </location>
</feature>
<keyword evidence="1 4" id="KW-0808">Transferase</keyword>
<dbReference type="PROSITE" id="PS51186">
    <property type="entry name" value="GNAT"/>
    <property type="match status" value="1"/>
</dbReference>
<dbReference type="PANTHER" id="PTHR43877:SF2">
    <property type="entry name" value="AMINOALKYLPHOSPHONATE N-ACETYLTRANSFERASE-RELATED"/>
    <property type="match status" value="1"/>
</dbReference>
<dbReference type="Pfam" id="PF00583">
    <property type="entry name" value="Acetyltransf_1"/>
    <property type="match status" value="1"/>
</dbReference>
<dbReference type="AlphaFoldDB" id="A0A4R4YN37"/>
<dbReference type="PANTHER" id="PTHR43877">
    <property type="entry name" value="AMINOALKYLPHOSPHONATE N-ACETYLTRANSFERASE-RELATED-RELATED"/>
    <property type="match status" value="1"/>
</dbReference>
<dbReference type="CDD" id="cd04301">
    <property type="entry name" value="NAT_SF"/>
    <property type="match status" value="1"/>
</dbReference>
<organism evidence="4 5">
    <name type="scientific">Kribbella antibiotica</name>
    <dbReference type="NCBI Taxonomy" id="190195"/>
    <lineage>
        <taxon>Bacteria</taxon>
        <taxon>Bacillati</taxon>
        <taxon>Actinomycetota</taxon>
        <taxon>Actinomycetes</taxon>
        <taxon>Propionibacteriales</taxon>
        <taxon>Kribbellaceae</taxon>
        <taxon>Kribbella</taxon>
    </lineage>
</organism>
<dbReference type="OrthoDB" id="9799092at2"/>
<keyword evidence="5" id="KW-1185">Reference proteome</keyword>
<reference evidence="4 5" key="1">
    <citation type="submission" date="2019-03" db="EMBL/GenBank/DDBJ databases">
        <title>Draft genome sequences of novel Actinobacteria.</title>
        <authorList>
            <person name="Sahin N."/>
            <person name="Ay H."/>
            <person name="Saygin H."/>
        </authorList>
    </citation>
    <scope>NUCLEOTIDE SEQUENCE [LARGE SCALE GENOMIC DNA]</scope>
    <source>
        <strain evidence="4 5">JCM 13523</strain>
    </source>
</reference>
<evidence type="ECO:0000256" key="2">
    <source>
        <dbReference type="ARBA" id="ARBA00023315"/>
    </source>
</evidence>
<dbReference type="InterPro" id="IPR050832">
    <property type="entry name" value="Bact_Acetyltransf"/>
</dbReference>
<protein>
    <submittedName>
        <fullName evidence="4">GNAT family N-acetyltransferase</fullName>
    </submittedName>
</protein>
<gene>
    <name evidence="4" type="ORF">E1263_39805</name>
</gene>
<evidence type="ECO:0000313" key="4">
    <source>
        <dbReference type="EMBL" id="TDD44922.1"/>
    </source>
</evidence>
<comment type="caution">
    <text evidence="4">The sequence shown here is derived from an EMBL/GenBank/DDBJ whole genome shotgun (WGS) entry which is preliminary data.</text>
</comment>
<dbReference type="GO" id="GO:0016747">
    <property type="term" value="F:acyltransferase activity, transferring groups other than amino-acyl groups"/>
    <property type="evidence" value="ECO:0007669"/>
    <property type="project" value="InterPro"/>
</dbReference>
<dbReference type="InterPro" id="IPR016181">
    <property type="entry name" value="Acyl_CoA_acyltransferase"/>
</dbReference>
<dbReference type="SUPFAM" id="SSF55729">
    <property type="entry name" value="Acyl-CoA N-acyltransferases (Nat)"/>
    <property type="match status" value="1"/>
</dbReference>
<evidence type="ECO:0000313" key="5">
    <source>
        <dbReference type="Proteomes" id="UP000295124"/>
    </source>
</evidence>
<dbReference type="RefSeq" id="WP_132177203.1">
    <property type="nucleotide sequence ID" value="NZ_SMKX01000221.1"/>
</dbReference>
<keyword evidence="2" id="KW-0012">Acyltransferase</keyword>